<gene>
    <name evidence="2" type="ORF">HNR07_004407</name>
</gene>
<dbReference type="InterPro" id="IPR002477">
    <property type="entry name" value="Peptidoglycan-bd-like"/>
</dbReference>
<evidence type="ECO:0000313" key="3">
    <source>
        <dbReference type="Proteomes" id="UP000579647"/>
    </source>
</evidence>
<dbReference type="InterPro" id="IPR036366">
    <property type="entry name" value="PGBDSf"/>
</dbReference>
<dbReference type="AlphaFoldDB" id="A0A840W890"/>
<dbReference type="EMBL" id="JACHDO010000001">
    <property type="protein sequence ID" value="MBB5493270.1"/>
    <property type="molecule type" value="Genomic_DNA"/>
</dbReference>
<keyword evidence="3" id="KW-1185">Reference proteome</keyword>
<comment type="caution">
    <text evidence="2">The sequence shown here is derived from an EMBL/GenBank/DDBJ whole genome shotgun (WGS) entry which is preliminary data.</text>
</comment>
<dbReference type="Gene3D" id="1.10.101.10">
    <property type="entry name" value="PGBD-like superfamily/PGBD"/>
    <property type="match status" value="1"/>
</dbReference>
<sequence>MLERGWNITVDGIYGDHSQQVCEQFQAEKGLAVDGIVGPPDLGRHLGSPHHLMDFP</sequence>
<protein>
    <submittedName>
        <fullName evidence="2">Peptidoglycan hydrolase-like protein with peptidoglycan-binding domain</fullName>
    </submittedName>
</protein>
<evidence type="ECO:0000313" key="2">
    <source>
        <dbReference type="EMBL" id="MBB5493270.1"/>
    </source>
</evidence>
<dbReference type="Proteomes" id="UP000579647">
    <property type="component" value="Unassembled WGS sequence"/>
</dbReference>
<evidence type="ECO:0000259" key="1">
    <source>
        <dbReference type="Pfam" id="PF01471"/>
    </source>
</evidence>
<accession>A0A840W890</accession>
<organism evidence="2 3">
    <name type="scientific">Nocardiopsis metallicus</name>
    <dbReference type="NCBI Taxonomy" id="179819"/>
    <lineage>
        <taxon>Bacteria</taxon>
        <taxon>Bacillati</taxon>
        <taxon>Actinomycetota</taxon>
        <taxon>Actinomycetes</taxon>
        <taxon>Streptosporangiales</taxon>
        <taxon>Nocardiopsidaceae</taxon>
        <taxon>Nocardiopsis</taxon>
    </lineage>
</organism>
<proteinExistence type="predicted"/>
<name>A0A840W890_9ACTN</name>
<dbReference type="GO" id="GO:0016787">
    <property type="term" value="F:hydrolase activity"/>
    <property type="evidence" value="ECO:0007669"/>
    <property type="project" value="UniProtKB-KW"/>
</dbReference>
<dbReference type="Pfam" id="PF01471">
    <property type="entry name" value="PG_binding_1"/>
    <property type="match status" value="1"/>
</dbReference>
<reference evidence="2 3" key="1">
    <citation type="submission" date="2020-08" db="EMBL/GenBank/DDBJ databases">
        <title>Sequencing the genomes of 1000 actinobacteria strains.</title>
        <authorList>
            <person name="Klenk H.-P."/>
        </authorList>
    </citation>
    <scope>NUCLEOTIDE SEQUENCE [LARGE SCALE GENOMIC DNA]</scope>
    <source>
        <strain evidence="2 3">DSM 44598</strain>
    </source>
</reference>
<dbReference type="SUPFAM" id="SSF47090">
    <property type="entry name" value="PGBD-like"/>
    <property type="match status" value="1"/>
</dbReference>
<feature type="domain" description="Peptidoglycan binding-like" evidence="1">
    <location>
        <begin position="5"/>
        <end position="39"/>
    </location>
</feature>
<keyword evidence="2" id="KW-0378">Hydrolase</keyword>
<dbReference type="InterPro" id="IPR036365">
    <property type="entry name" value="PGBD-like_sf"/>
</dbReference>